<dbReference type="PRINTS" id="PR01404">
    <property type="entry name" value="NPPPHYDRLASE"/>
</dbReference>
<evidence type="ECO:0000313" key="4">
    <source>
        <dbReference type="EMBL" id="GGD68019.1"/>
    </source>
</evidence>
<feature type="domain" description="Nudix hydrolase" evidence="3">
    <location>
        <begin position="4"/>
        <end position="144"/>
    </location>
</feature>
<evidence type="ECO:0000259" key="3">
    <source>
        <dbReference type="PROSITE" id="PS51462"/>
    </source>
</evidence>
<comment type="cofactor">
    <cofactor evidence="1">
        <name>Mg(2+)</name>
        <dbReference type="ChEBI" id="CHEBI:18420"/>
    </cofactor>
</comment>
<dbReference type="PANTHER" id="PTHR21340:SF0">
    <property type="entry name" value="BIS(5'-NUCLEOSYL)-TETRAPHOSPHATASE [ASYMMETRICAL]"/>
    <property type="match status" value="1"/>
</dbReference>
<dbReference type="InterPro" id="IPR003564">
    <property type="entry name" value="DHNTPase"/>
</dbReference>
<dbReference type="Pfam" id="PF00293">
    <property type="entry name" value="NUDIX"/>
    <property type="match status" value="1"/>
</dbReference>
<name>A0ABQ1RIC4_9ALTE</name>
<dbReference type="NCBIfam" id="NF006961">
    <property type="entry name" value="PRK09438.1"/>
    <property type="match status" value="1"/>
</dbReference>
<dbReference type="RefSeq" id="WP_099035124.1">
    <property type="nucleotide sequence ID" value="NZ_BMGJ01000009.1"/>
</dbReference>
<dbReference type="InterPro" id="IPR000086">
    <property type="entry name" value="NUDIX_hydrolase_dom"/>
</dbReference>
<keyword evidence="2" id="KW-0378">Hydrolase</keyword>
<dbReference type="Proteomes" id="UP000614272">
    <property type="component" value="Unassembled WGS sequence"/>
</dbReference>
<evidence type="ECO:0000313" key="5">
    <source>
        <dbReference type="Proteomes" id="UP000614272"/>
    </source>
</evidence>
<dbReference type="InterPro" id="IPR020084">
    <property type="entry name" value="NUDIX_hydrolase_CS"/>
</dbReference>
<evidence type="ECO:0000256" key="1">
    <source>
        <dbReference type="ARBA" id="ARBA00001946"/>
    </source>
</evidence>
<dbReference type="InterPro" id="IPR051325">
    <property type="entry name" value="Nudix_hydrolase_domain"/>
</dbReference>
<dbReference type="PROSITE" id="PS00893">
    <property type="entry name" value="NUDIX_BOX"/>
    <property type="match status" value="1"/>
</dbReference>
<dbReference type="PANTHER" id="PTHR21340">
    <property type="entry name" value="DIADENOSINE 5,5-P1,P4-TETRAPHOSPHATE PYROPHOSPHOHYDROLASE MUTT"/>
    <property type="match status" value="1"/>
</dbReference>
<sequence>MSFKRPESVLVVIYDHHQQVLLLQRLDDPEFWQSVTGTMEVQETPFDTALREVWEETGIDIIQQGYRLEDHQQINHYPIRSAWRYRYAPDITHNKEHVFSLKVDPGQSVMLTEHSAYQWLKMGQAAEKVWSQSNRQAILEWVRS</sequence>
<dbReference type="CDD" id="cd04664">
    <property type="entry name" value="NUDIX_DHNTPase_like"/>
    <property type="match status" value="1"/>
</dbReference>
<dbReference type="EMBL" id="BMGJ01000009">
    <property type="protein sequence ID" value="GGD68019.1"/>
    <property type="molecule type" value="Genomic_DNA"/>
</dbReference>
<keyword evidence="5" id="KW-1185">Reference proteome</keyword>
<reference evidence="5" key="1">
    <citation type="journal article" date="2019" name="Int. J. Syst. Evol. Microbiol.">
        <title>The Global Catalogue of Microorganisms (GCM) 10K type strain sequencing project: providing services to taxonomists for standard genome sequencing and annotation.</title>
        <authorList>
            <consortium name="The Broad Institute Genomics Platform"/>
            <consortium name="The Broad Institute Genome Sequencing Center for Infectious Disease"/>
            <person name="Wu L."/>
            <person name="Ma J."/>
        </authorList>
    </citation>
    <scope>NUCLEOTIDE SEQUENCE [LARGE SCALE GENOMIC DNA]</scope>
    <source>
        <strain evidence="5">CGMCC 1.12923</strain>
    </source>
</reference>
<proteinExistence type="predicted"/>
<gene>
    <name evidence="4" type="primary">ntpA</name>
    <name evidence="4" type="ORF">GCM10011357_23900</name>
</gene>
<dbReference type="SUPFAM" id="SSF55811">
    <property type="entry name" value="Nudix"/>
    <property type="match status" value="1"/>
</dbReference>
<evidence type="ECO:0000256" key="2">
    <source>
        <dbReference type="ARBA" id="ARBA00022801"/>
    </source>
</evidence>
<dbReference type="PROSITE" id="PS51462">
    <property type="entry name" value="NUDIX"/>
    <property type="match status" value="1"/>
</dbReference>
<comment type="caution">
    <text evidence="4">The sequence shown here is derived from an EMBL/GenBank/DDBJ whole genome shotgun (WGS) entry which is preliminary data.</text>
</comment>
<accession>A0ABQ1RIC4</accession>
<dbReference type="InterPro" id="IPR015797">
    <property type="entry name" value="NUDIX_hydrolase-like_dom_sf"/>
</dbReference>
<organism evidence="4 5">
    <name type="scientific">Lacimicrobium alkaliphilum</name>
    <dbReference type="NCBI Taxonomy" id="1526571"/>
    <lineage>
        <taxon>Bacteria</taxon>
        <taxon>Pseudomonadati</taxon>
        <taxon>Pseudomonadota</taxon>
        <taxon>Gammaproteobacteria</taxon>
        <taxon>Alteromonadales</taxon>
        <taxon>Alteromonadaceae</taxon>
        <taxon>Lacimicrobium</taxon>
    </lineage>
</organism>
<protein>
    <submittedName>
        <fullName evidence="4">NUDIX pyrophosphatase</fullName>
    </submittedName>
</protein>
<dbReference type="Gene3D" id="3.90.79.10">
    <property type="entry name" value="Nucleoside Triphosphate Pyrophosphohydrolase"/>
    <property type="match status" value="1"/>
</dbReference>